<organism evidence="2">
    <name type="scientific">Arundo donax</name>
    <name type="common">Giant reed</name>
    <name type="synonym">Donax arundinaceus</name>
    <dbReference type="NCBI Taxonomy" id="35708"/>
    <lineage>
        <taxon>Eukaryota</taxon>
        <taxon>Viridiplantae</taxon>
        <taxon>Streptophyta</taxon>
        <taxon>Embryophyta</taxon>
        <taxon>Tracheophyta</taxon>
        <taxon>Spermatophyta</taxon>
        <taxon>Magnoliopsida</taxon>
        <taxon>Liliopsida</taxon>
        <taxon>Poales</taxon>
        <taxon>Poaceae</taxon>
        <taxon>PACMAD clade</taxon>
        <taxon>Arundinoideae</taxon>
        <taxon>Arundineae</taxon>
        <taxon>Arundo</taxon>
    </lineage>
</organism>
<feature type="region of interest" description="Disordered" evidence="1">
    <location>
        <begin position="1"/>
        <end position="21"/>
    </location>
</feature>
<evidence type="ECO:0000256" key="1">
    <source>
        <dbReference type="SAM" id="MobiDB-lite"/>
    </source>
</evidence>
<dbReference type="AlphaFoldDB" id="A0A0A8YCQ7"/>
<reference evidence="2" key="1">
    <citation type="submission" date="2014-09" db="EMBL/GenBank/DDBJ databases">
        <authorList>
            <person name="Magalhaes I.L.F."/>
            <person name="Oliveira U."/>
            <person name="Santos F.R."/>
            <person name="Vidigal T.H.D.A."/>
            <person name="Brescovit A.D."/>
            <person name="Santos A.J."/>
        </authorList>
    </citation>
    <scope>NUCLEOTIDE SEQUENCE</scope>
    <source>
        <tissue evidence="2">Shoot tissue taken approximately 20 cm above the soil surface</tissue>
    </source>
</reference>
<proteinExistence type="predicted"/>
<protein>
    <submittedName>
        <fullName evidence="2">Uncharacterized protein</fullName>
    </submittedName>
</protein>
<reference evidence="2" key="2">
    <citation type="journal article" date="2015" name="Data Brief">
        <title>Shoot transcriptome of the giant reed, Arundo donax.</title>
        <authorList>
            <person name="Barrero R.A."/>
            <person name="Guerrero F.D."/>
            <person name="Moolhuijzen P."/>
            <person name="Goolsby J.A."/>
            <person name="Tidwell J."/>
            <person name="Bellgard S.E."/>
            <person name="Bellgard M.I."/>
        </authorList>
    </citation>
    <scope>NUCLEOTIDE SEQUENCE</scope>
    <source>
        <tissue evidence="2">Shoot tissue taken approximately 20 cm above the soil surface</tissue>
    </source>
</reference>
<dbReference type="EMBL" id="GBRH01274049">
    <property type="protein sequence ID" value="JAD23846.1"/>
    <property type="molecule type" value="Transcribed_RNA"/>
</dbReference>
<evidence type="ECO:0000313" key="2">
    <source>
        <dbReference type="EMBL" id="JAD23846.1"/>
    </source>
</evidence>
<accession>A0A0A8YCQ7</accession>
<feature type="compositionally biased region" description="Basic residues" evidence="1">
    <location>
        <begin position="12"/>
        <end position="21"/>
    </location>
</feature>
<name>A0A0A8YCQ7_ARUDO</name>
<sequence>MKYLGELSVRRSSFRKRDRRR</sequence>